<dbReference type="EMBL" id="CM023481">
    <property type="protein sequence ID" value="KAH6944727.1"/>
    <property type="molecule type" value="Genomic_DNA"/>
</dbReference>
<protein>
    <submittedName>
        <fullName evidence="1">Uncharacterized protein</fullName>
    </submittedName>
</protein>
<name>A0ACB7TEH9_HYAAI</name>
<proteinExistence type="predicted"/>
<keyword evidence="2" id="KW-1185">Reference proteome</keyword>
<dbReference type="Proteomes" id="UP000821845">
    <property type="component" value="Chromosome 1"/>
</dbReference>
<gene>
    <name evidence="1" type="ORF">HPB50_004609</name>
</gene>
<evidence type="ECO:0000313" key="1">
    <source>
        <dbReference type="EMBL" id="KAH6944727.1"/>
    </source>
</evidence>
<comment type="caution">
    <text evidence="1">The sequence shown here is derived from an EMBL/GenBank/DDBJ whole genome shotgun (WGS) entry which is preliminary data.</text>
</comment>
<organism evidence="1 2">
    <name type="scientific">Hyalomma asiaticum</name>
    <name type="common">Tick</name>
    <dbReference type="NCBI Taxonomy" id="266040"/>
    <lineage>
        <taxon>Eukaryota</taxon>
        <taxon>Metazoa</taxon>
        <taxon>Ecdysozoa</taxon>
        <taxon>Arthropoda</taxon>
        <taxon>Chelicerata</taxon>
        <taxon>Arachnida</taxon>
        <taxon>Acari</taxon>
        <taxon>Parasitiformes</taxon>
        <taxon>Ixodida</taxon>
        <taxon>Ixodoidea</taxon>
        <taxon>Ixodidae</taxon>
        <taxon>Hyalomminae</taxon>
        <taxon>Hyalomma</taxon>
    </lineage>
</organism>
<sequence>MWGLVSLFCAGLGIVLFALTPIRPPPPCFGTAVRRRQPCALPTEEEEKSPKVWFPYTDLWFVAPPPPPLSFLTLRSPPDEGTRPDLPLSECTAVISLLGNLLHSSILGQVTLALQARQWGFPRGSFRAGYDLLGSCAGLAVLCAAESPAPHEDSRQFLKVRSHSDAHASSPSQTLRGRSRSGSNYAAEDGCRRGVGDYGSAGLVLRTRSEGGREQEDGVSLRKPRSSSVPELLYMHAPLGARAVSTVLAARTPGSVVRRGGGEERSDGFEVNRVGRAGPCVSDAVLEDASSTARLHPTAASPRGFRVNWRSAISALFE</sequence>
<reference evidence="1" key="1">
    <citation type="submission" date="2020-05" db="EMBL/GenBank/DDBJ databases">
        <title>Large-scale comparative analyses of tick genomes elucidate their genetic diversity and vector capacities.</title>
        <authorList>
            <person name="Jia N."/>
            <person name="Wang J."/>
            <person name="Shi W."/>
            <person name="Du L."/>
            <person name="Sun Y."/>
            <person name="Zhan W."/>
            <person name="Jiang J."/>
            <person name="Wang Q."/>
            <person name="Zhang B."/>
            <person name="Ji P."/>
            <person name="Sakyi L.B."/>
            <person name="Cui X."/>
            <person name="Yuan T."/>
            <person name="Jiang B."/>
            <person name="Yang W."/>
            <person name="Lam T.T.-Y."/>
            <person name="Chang Q."/>
            <person name="Ding S."/>
            <person name="Wang X."/>
            <person name="Zhu J."/>
            <person name="Ruan X."/>
            <person name="Zhao L."/>
            <person name="Wei J."/>
            <person name="Que T."/>
            <person name="Du C."/>
            <person name="Cheng J."/>
            <person name="Dai P."/>
            <person name="Han X."/>
            <person name="Huang E."/>
            <person name="Gao Y."/>
            <person name="Liu J."/>
            <person name="Shao H."/>
            <person name="Ye R."/>
            <person name="Li L."/>
            <person name="Wei W."/>
            <person name="Wang X."/>
            <person name="Wang C."/>
            <person name="Yang T."/>
            <person name="Huo Q."/>
            <person name="Li W."/>
            <person name="Guo W."/>
            <person name="Chen H."/>
            <person name="Zhou L."/>
            <person name="Ni X."/>
            <person name="Tian J."/>
            <person name="Zhou Y."/>
            <person name="Sheng Y."/>
            <person name="Liu T."/>
            <person name="Pan Y."/>
            <person name="Xia L."/>
            <person name="Li J."/>
            <person name="Zhao F."/>
            <person name="Cao W."/>
        </authorList>
    </citation>
    <scope>NUCLEOTIDE SEQUENCE</scope>
    <source>
        <strain evidence="1">Hyas-2018</strain>
    </source>
</reference>
<accession>A0ACB7TEH9</accession>
<evidence type="ECO:0000313" key="2">
    <source>
        <dbReference type="Proteomes" id="UP000821845"/>
    </source>
</evidence>